<dbReference type="Gene3D" id="1.10.150.20">
    <property type="entry name" value="5' to 3' exonuclease, C-terminal subdomain"/>
    <property type="match status" value="1"/>
</dbReference>
<dbReference type="SUPFAM" id="SSF53098">
    <property type="entry name" value="Ribonuclease H-like"/>
    <property type="match status" value="1"/>
</dbReference>
<feature type="compositionally biased region" description="Polar residues" evidence="1">
    <location>
        <begin position="468"/>
        <end position="479"/>
    </location>
</feature>
<organism evidence="3 4">
    <name type="scientific">Halocatena salina</name>
    <dbReference type="NCBI Taxonomy" id="2934340"/>
    <lineage>
        <taxon>Archaea</taxon>
        <taxon>Methanobacteriati</taxon>
        <taxon>Methanobacteriota</taxon>
        <taxon>Stenosarchaea group</taxon>
        <taxon>Halobacteria</taxon>
        <taxon>Halobacteriales</taxon>
        <taxon>Natronomonadaceae</taxon>
        <taxon>Halocatena</taxon>
    </lineage>
</organism>
<keyword evidence="4" id="KW-1185">Reference proteome</keyword>
<dbReference type="Pfam" id="PF14520">
    <property type="entry name" value="HHH_5"/>
    <property type="match status" value="1"/>
</dbReference>
<dbReference type="RefSeq" id="WP_247995633.1">
    <property type="nucleotide sequence ID" value="NZ_CP096022.1"/>
</dbReference>
<dbReference type="EMBL" id="CP096022">
    <property type="protein sequence ID" value="UPM44979.1"/>
    <property type="molecule type" value="Genomic_DNA"/>
</dbReference>
<accession>A0A8U0A811</accession>
<proteinExistence type="predicted"/>
<name>A0A8U0A811_9EURY</name>
<gene>
    <name evidence="3" type="ORF">MW046_18135</name>
</gene>
<dbReference type="InterPro" id="IPR036397">
    <property type="entry name" value="RNaseH_sf"/>
</dbReference>
<dbReference type="SUPFAM" id="SSF47794">
    <property type="entry name" value="Rad51 N-terminal domain-like"/>
    <property type="match status" value="1"/>
</dbReference>
<dbReference type="InterPro" id="IPR038720">
    <property type="entry name" value="YprB_RNase_H-like_dom"/>
</dbReference>
<reference evidence="3" key="1">
    <citation type="submission" date="2022-04" db="EMBL/GenBank/DDBJ databases">
        <title>Halocatena sp. nov., isolated from a salt lake.</title>
        <authorList>
            <person name="Cui H.-L."/>
        </authorList>
    </citation>
    <scope>NUCLEOTIDE SEQUENCE</scope>
    <source>
        <strain evidence="3">AD-1</strain>
        <plasmid evidence="3">unnamed3</plasmid>
    </source>
</reference>
<geneLocation type="plasmid" evidence="3 4">
    <name>unnamed3</name>
</geneLocation>
<feature type="domain" description="YprB ribonuclease H-like" evidence="2">
    <location>
        <begin position="275"/>
        <end position="451"/>
    </location>
</feature>
<protein>
    <submittedName>
        <fullName evidence="3">Ribonuclease H-like domain-containing protein</fullName>
    </submittedName>
</protein>
<evidence type="ECO:0000259" key="2">
    <source>
        <dbReference type="Pfam" id="PF13482"/>
    </source>
</evidence>
<feature type="region of interest" description="Disordered" evidence="1">
    <location>
        <begin position="457"/>
        <end position="479"/>
    </location>
</feature>
<dbReference type="Gene3D" id="3.30.420.10">
    <property type="entry name" value="Ribonuclease H-like superfamily/Ribonuclease H"/>
    <property type="match status" value="1"/>
</dbReference>
<dbReference type="InterPro" id="IPR010995">
    <property type="entry name" value="DNA_repair_Rad51/TF_NusA_a-hlx"/>
</dbReference>
<evidence type="ECO:0000256" key="1">
    <source>
        <dbReference type="SAM" id="MobiDB-lite"/>
    </source>
</evidence>
<dbReference type="AlphaFoldDB" id="A0A8U0A811"/>
<dbReference type="InterPro" id="IPR012337">
    <property type="entry name" value="RNaseH-like_sf"/>
</dbReference>
<sequence>MSSVATARLACVSPLFVEQATRMERDDWLSYFDPAVVLLTGGAAAPQATNILQECLEGSILFSPQSTAVCGPHTINGVQFVFAPTTQVLVEFPAYEHTDLDPDTPTYVVSGLLELDVDTTTLSATLVGREEYVARLASDRLDGNYVHISTRLPANYHREWNGLTVVGCGADAGIDGTPLAALDCRADGRVLTHELDRTHLGIRALDGVGRHRSQQLREAGHVSRESIADANRDTLTDIRGISHATAERIQNSARAITHGTIVRESDTPLPNGKPIYIDIETDGLSPTITWLIGVLDGAADDGTYRSFVQRDPDEPGGAIEAFMTWYTDHAHPRPVVAYNGWTFDFTVIHEHITEHCPHYETDWTSTYRFDPYRWAIEEGNAVLPGRTNALEDVAAALGYERAETGLTGAAVARAYQQWMADRSPATEPDWDRFTAYCEDDVRALAVIYEALDASGRIVSDGEPPRPMSETTTQATLSDW</sequence>
<dbReference type="GeneID" id="71930008"/>
<dbReference type="GO" id="GO:0000166">
    <property type="term" value="F:nucleotide binding"/>
    <property type="evidence" value="ECO:0007669"/>
    <property type="project" value="InterPro"/>
</dbReference>
<evidence type="ECO:0000313" key="4">
    <source>
        <dbReference type="Proteomes" id="UP000831768"/>
    </source>
</evidence>
<evidence type="ECO:0000313" key="3">
    <source>
        <dbReference type="EMBL" id="UPM44979.1"/>
    </source>
</evidence>
<dbReference type="Pfam" id="PF13482">
    <property type="entry name" value="RNase_H_2"/>
    <property type="match status" value="1"/>
</dbReference>
<keyword evidence="3" id="KW-0614">Plasmid</keyword>
<dbReference type="Proteomes" id="UP000831768">
    <property type="component" value="Plasmid unnamed3"/>
</dbReference>
<dbReference type="GO" id="GO:0003676">
    <property type="term" value="F:nucleic acid binding"/>
    <property type="evidence" value="ECO:0007669"/>
    <property type="project" value="InterPro"/>
</dbReference>
<dbReference type="KEGG" id="haad:MW046_18135"/>